<keyword evidence="2" id="KW-0808">Transferase</keyword>
<protein>
    <submittedName>
        <fullName evidence="2">Rhodanese-related sulfurtransferase</fullName>
    </submittedName>
</protein>
<dbReference type="STRING" id="237018.SAMN04489723_105284"/>
<dbReference type="InterPro" id="IPR001763">
    <property type="entry name" value="Rhodanese-like_dom"/>
</dbReference>
<dbReference type="Gene3D" id="3.40.250.10">
    <property type="entry name" value="Rhodanese-like domain"/>
    <property type="match status" value="1"/>
</dbReference>
<evidence type="ECO:0000313" key="2">
    <source>
        <dbReference type="EMBL" id="SFB21151.1"/>
    </source>
</evidence>
<sequence>MKLQKIIFLILALTLVKIDLTYAQSSGVKAISVSEFEELAKNKGAVRIIDVRTPEEKAEGHIANAINVDYKNDNFKSEIAKLNKNRTYILYCKTGIRSGNAAAIMKAAGFTHLYSLDGGIEAWQEAGKPIEK</sequence>
<gene>
    <name evidence="2" type="ORF">SAMN04489723_105284</name>
</gene>
<dbReference type="SMART" id="SM00450">
    <property type="entry name" value="RHOD"/>
    <property type="match status" value="1"/>
</dbReference>
<dbReference type="PROSITE" id="PS50206">
    <property type="entry name" value="RHODANESE_3"/>
    <property type="match status" value="1"/>
</dbReference>
<name>A0A1I0Z6I2_9BACT</name>
<dbReference type="PANTHER" id="PTHR45431:SF3">
    <property type="entry name" value="RHODANESE-LIKE DOMAIN-CONTAINING PROTEIN 15, CHLOROPLASTIC"/>
    <property type="match status" value="1"/>
</dbReference>
<accession>A0A1I0Z6I2</accession>
<evidence type="ECO:0000313" key="3">
    <source>
        <dbReference type="Proteomes" id="UP000198790"/>
    </source>
</evidence>
<proteinExistence type="predicted"/>
<dbReference type="AlphaFoldDB" id="A0A1I0Z6I2"/>
<dbReference type="EMBL" id="FOKK01000005">
    <property type="protein sequence ID" value="SFB21151.1"/>
    <property type="molecule type" value="Genomic_DNA"/>
</dbReference>
<dbReference type="PANTHER" id="PTHR45431">
    <property type="entry name" value="RHODANESE-LIKE DOMAIN-CONTAINING PROTEIN 15, CHLOROPLASTIC"/>
    <property type="match status" value="1"/>
</dbReference>
<dbReference type="InterPro" id="IPR052367">
    <property type="entry name" value="Thiosulfate_ST/Rhodanese-like"/>
</dbReference>
<reference evidence="2 3" key="1">
    <citation type="submission" date="2016-10" db="EMBL/GenBank/DDBJ databases">
        <authorList>
            <person name="de Groot N.N."/>
        </authorList>
    </citation>
    <scope>NUCLEOTIDE SEQUENCE [LARGE SCALE GENOMIC DNA]</scope>
    <source>
        <strain evidence="2 3">DSM 23399</strain>
    </source>
</reference>
<dbReference type="CDD" id="cd00158">
    <property type="entry name" value="RHOD"/>
    <property type="match status" value="1"/>
</dbReference>
<dbReference type="SUPFAM" id="SSF52821">
    <property type="entry name" value="Rhodanese/Cell cycle control phosphatase"/>
    <property type="match status" value="1"/>
</dbReference>
<dbReference type="Proteomes" id="UP000198790">
    <property type="component" value="Unassembled WGS sequence"/>
</dbReference>
<feature type="domain" description="Rhodanese" evidence="1">
    <location>
        <begin position="42"/>
        <end position="132"/>
    </location>
</feature>
<dbReference type="GO" id="GO:0016740">
    <property type="term" value="F:transferase activity"/>
    <property type="evidence" value="ECO:0007669"/>
    <property type="project" value="UniProtKB-KW"/>
</dbReference>
<dbReference type="Pfam" id="PF00581">
    <property type="entry name" value="Rhodanese"/>
    <property type="match status" value="1"/>
</dbReference>
<organism evidence="2 3">
    <name type="scientific">Algoriphagus aquimarinus</name>
    <dbReference type="NCBI Taxonomy" id="237018"/>
    <lineage>
        <taxon>Bacteria</taxon>
        <taxon>Pseudomonadati</taxon>
        <taxon>Bacteroidota</taxon>
        <taxon>Cytophagia</taxon>
        <taxon>Cytophagales</taxon>
        <taxon>Cyclobacteriaceae</taxon>
        <taxon>Algoriphagus</taxon>
    </lineage>
</organism>
<dbReference type="OrthoDB" id="9808735at2"/>
<dbReference type="RefSeq" id="WP_092896462.1">
    <property type="nucleotide sequence ID" value="NZ_FOKK01000005.1"/>
</dbReference>
<dbReference type="InterPro" id="IPR036873">
    <property type="entry name" value="Rhodanese-like_dom_sf"/>
</dbReference>
<evidence type="ECO:0000259" key="1">
    <source>
        <dbReference type="PROSITE" id="PS50206"/>
    </source>
</evidence>
<keyword evidence="3" id="KW-1185">Reference proteome</keyword>